<protein>
    <submittedName>
        <fullName evidence="1">Uncharacterized protein</fullName>
    </submittedName>
</protein>
<evidence type="ECO:0000313" key="1">
    <source>
        <dbReference type="EMBL" id="WQQ26423.1"/>
    </source>
</evidence>
<sequence length="83" mass="9064">MAAVRPLPRTGSIFFDARGDDRALRVSWHEEADLVVVSLWRDNVCTGSFRLAGADVPDVIDTLVEALRRRNGTPAQPPLGHVG</sequence>
<accession>A0ABZ0ZSF3</accession>
<dbReference type="Proteomes" id="UP001327225">
    <property type="component" value="Chromosome"/>
</dbReference>
<keyword evidence="2" id="KW-1185">Reference proteome</keyword>
<dbReference type="RefSeq" id="WP_322937370.1">
    <property type="nucleotide sequence ID" value="NZ_CP141059.1"/>
</dbReference>
<proteinExistence type="predicted"/>
<gene>
    <name evidence="1" type="ORF">SHK19_21015</name>
</gene>
<reference evidence="2" key="1">
    <citation type="submission" date="2023-12" db="EMBL/GenBank/DDBJ databases">
        <title>Novel species in genus Nocardioides.</title>
        <authorList>
            <person name="Zhou H."/>
        </authorList>
    </citation>
    <scope>NUCLEOTIDE SEQUENCE [LARGE SCALE GENOMIC DNA]</scope>
    <source>
        <strain evidence="2">HM61</strain>
    </source>
</reference>
<evidence type="ECO:0000313" key="2">
    <source>
        <dbReference type="Proteomes" id="UP001327225"/>
    </source>
</evidence>
<dbReference type="EMBL" id="CP141059">
    <property type="protein sequence ID" value="WQQ26423.1"/>
    <property type="molecule type" value="Genomic_DNA"/>
</dbReference>
<name>A0ABZ0ZSF3_9ACTN</name>
<organism evidence="1 2">
    <name type="scientific">Nocardioides bizhenqiangii</name>
    <dbReference type="NCBI Taxonomy" id="3095076"/>
    <lineage>
        <taxon>Bacteria</taxon>
        <taxon>Bacillati</taxon>
        <taxon>Actinomycetota</taxon>
        <taxon>Actinomycetes</taxon>
        <taxon>Propionibacteriales</taxon>
        <taxon>Nocardioidaceae</taxon>
        <taxon>Nocardioides</taxon>
    </lineage>
</organism>